<feature type="transmembrane region" description="Helical" evidence="2">
    <location>
        <begin position="12"/>
        <end position="30"/>
    </location>
</feature>
<dbReference type="Proteomes" id="UP001233360">
    <property type="component" value="Unassembled WGS sequence"/>
</dbReference>
<gene>
    <name evidence="3" type="ORF">QE380_000795</name>
</gene>
<sequence length="217" mass="25617">MSDTQQRKEQSYLLLNIVLIILETVFSFILKNDGVIGLQAKQFVQNKTSIRINSYLPYFDFYIQFCEKGILFDYKAPEHAVDLTVNTTFLDLFKILSVGNRRSIKKMRIEGDPDLKEQFKDLMLHFSAPKLFADWKQWLAKPETPEEAVASKRRIAPLLEKIDQQRSQINYLTVEVKQYQNRIRRIERRQRLINIAFSVTSIVLILLLVYTMFRLYG</sequence>
<evidence type="ECO:0000256" key="1">
    <source>
        <dbReference type="SAM" id="Coils"/>
    </source>
</evidence>
<proteinExistence type="predicted"/>
<evidence type="ECO:0000313" key="3">
    <source>
        <dbReference type="EMBL" id="MDQ1207872.1"/>
    </source>
</evidence>
<protein>
    <recommendedName>
        <fullName evidence="5">SCP2 domain-containing protein</fullName>
    </recommendedName>
</protein>
<organism evidence="3 4">
    <name type="scientific">Acinetobacter baylyi</name>
    <dbReference type="NCBI Taxonomy" id="202950"/>
    <lineage>
        <taxon>Bacteria</taxon>
        <taxon>Pseudomonadati</taxon>
        <taxon>Pseudomonadota</taxon>
        <taxon>Gammaproteobacteria</taxon>
        <taxon>Moraxellales</taxon>
        <taxon>Moraxellaceae</taxon>
        <taxon>Acinetobacter</taxon>
    </lineage>
</organism>
<evidence type="ECO:0008006" key="5">
    <source>
        <dbReference type="Google" id="ProtNLM"/>
    </source>
</evidence>
<reference evidence="3 4" key="1">
    <citation type="submission" date="2023-07" db="EMBL/GenBank/DDBJ databases">
        <title>Functional and genomic diversity of the sorghum phyllosphere microbiome.</title>
        <authorList>
            <person name="Shade A."/>
        </authorList>
    </citation>
    <scope>NUCLEOTIDE SEQUENCE [LARGE SCALE GENOMIC DNA]</scope>
    <source>
        <strain evidence="3 4">SORGH_AS_0887</strain>
    </source>
</reference>
<accession>A0ABU0UTJ7</accession>
<dbReference type="GeneID" id="45233820"/>
<evidence type="ECO:0000313" key="4">
    <source>
        <dbReference type="Proteomes" id="UP001233360"/>
    </source>
</evidence>
<feature type="coiled-coil region" evidence="1">
    <location>
        <begin position="162"/>
        <end position="189"/>
    </location>
</feature>
<keyword evidence="2" id="KW-1133">Transmembrane helix</keyword>
<evidence type="ECO:0000256" key="2">
    <source>
        <dbReference type="SAM" id="Phobius"/>
    </source>
</evidence>
<keyword evidence="2" id="KW-0812">Transmembrane</keyword>
<keyword evidence="1" id="KW-0175">Coiled coil</keyword>
<name>A0ABU0UTJ7_ACIBI</name>
<comment type="caution">
    <text evidence="3">The sequence shown here is derived from an EMBL/GenBank/DDBJ whole genome shotgun (WGS) entry which is preliminary data.</text>
</comment>
<feature type="transmembrane region" description="Helical" evidence="2">
    <location>
        <begin position="192"/>
        <end position="213"/>
    </location>
</feature>
<dbReference type="EMBL" id="JAUTBK010000002">
    <property type="protein sequence ID" value="MDQ1207872.1"/>
    <property type="molecule type" value="Genomic_DNA"/>
</dbReference>
<keyword evidence="4" id="KW-1185">Reference proteome</keyword>
<dbReference type="RefSeq" id="WP_004925584.1">
    <property type="nucleotide sequence ID" value="NZ_BCMA01000003.1"/>
</dbReference>
<keyword evidence="2" id="KW-0472">Membrane</keyword>